<comment type="similarity">
    <text evidence="1">Belongs to the PpiC/parvulin rotamase family.</text>
</comment>
<dbReference type="InterPro" id="IPR046357">
    <property type="entry name" value="PPIase_dom_sf"/>
</dbReference>
<comment type="caution">
    <text evidence="5">The sequence shown here is derived from an EMBL/GenBank/DDBJ whole genome shotgun (WGS) entry which is preliminary data.</text>
</comment>
<dbReference type="SUPFAM" id="SSF54534">
    <property type="entry name" value="FKBP-like"/>
    <property type="match status" value="1"/>
</dbReference>
<keyword evidence="2 5" id="KW-0413">Isomerase</keyword>
<dbReference type="GO" id="GO:0003755">
    <property type="term" value="F:peptidyl-prolyl cis-trans isomerase activity"/>
    <property type="evidence" value="ECO:0007669"/>
    <property type="project" value="UniProtKB-KW"/>
</dbReference>
<keyword evidence="2" id="KW-0697">Rotamase</keyword>
<reference evidence="5 6" key="1">
    <citation type="submission" date="2017-09" db="EMBL/GenBank/DDBJ databases">
        <title>Pseudomonas abyssi sp. nov. isolated from Abyssopelagic Water.</title>
        <authorList>
            <person name="Wei Y."/>
        </authorList>
    </citation>
    <scope>NUCLEOTIDE SEQUENCE [LARGE SCALE GENOMIC DNA]</scope>
    <source>
        <strain evidence="5 6">MT5</strain>
    </source>
</reference>
<dbReference type="PROSITE" id="PS50198">
    <property type="entry name" value="PPIC_PPIASE_2"/>
    <property type="match status" value="1"/>
</dbReference>
<keyword evidence="3" id="KW-0812">Transmembrane</keyword>
<sequence length="383" mass="41950">MYCSCAILHSKTARYPRRSCLRLSQNPPQQISLKMTRRWNSKLDLSSATPFLVVVAEVRTVKKRNVIFALIGVGGLTAAYLSGGFSSSADAVSQDVETVQGAAAESMGNARLVATLGSVSIDADTVGNWLASMPTEVRDALRSNRAPLEQWLRSQLAERALFAEATAQEWQQRPEVARAIEQATREIVLRSYMNSVSQPPEDFPSEVDMTAAYEQSKDQLVIPARYRLRQIYLAAPANDESAVEAARTRATELVKQAKTKNADFSVLAREHSNDARSAALGGDIGLQPLPQLLPEVRPVVSGMKVGDVSDPVQTATGLHILKLEEVQEARYASLDEVDENLRQALRQQRQTQTAQAYMEGLLTSSALSIDGAQITELLEQPLE</sequence>
<dbReference type="EMBL" id="NTMR01000017">
    <property type="protein sequence ID" value="PBK03624.1"/>
    <property type="molecule type" value="Genomic_DNA"/>
</dbReference>
<evidence type="ECO:0000256" key="2">
    <source>
        <dbReference type="PROSITE-ProRule" id="PRU00278"/>
    </source>
</evidence>
<protein>
    <submittedName>
        <fullName evidence="5">Peptidylprolyl isomerase</fullName>
    </submittedName>
</protein>
<dbReference type="PROSITE" id="PS01096">
    <property type="entry name" value="PPIC_PPIASE_1"/>
    <property type="match status" value="1"/>
</dbReference>
<evidence type="ECO:0000313" key="5">
    <source>
        <dbReference type="EMBL" id="PBK03624.1"/>
    </source>
</evidence>
<accession>A0A2A3MGE1</accession>
<gene>
    <name evidence="5" type="ORF">CNQ84_13685</name>
</gene>
<dbReference type="Proteomes" id="UP000242313">
    <property type="component" value="Unassembled WGS sequence"/>
</dbReference>
<evidence type="ECO:0000256" key="1">
    <source>
        <dbReference type="ARBA" id="ARBA00007656"/>
    </source>
</evidence>
<keyword evidence="6" id="KW-1185">Reference proteome</keyword>
<evidence type="ECO:0000259" key="4">
    <source>
        <dbReference type="PROSITE" id="PS50198"/>
    </source>
</evidence>
<keyword evidence="3" id="KW-1133">Transmembrane helix</keyword>
<keyword evidence="3" id="KW-0472">Membrane</keyword>
<dbReference type="InterPro" id="IPR050245">
    <property type="entry name" value="PrsA_foldase"/>
</dbReference>
<dbReference type="Gene3D" id="3.10.50.40">
    <property type="match status" value="1"/>
</dbReference>
<evidence type="ECO:0000256" key="3">
    <source>
        <dbReference type="SAM" id="Phobius"/>
    </source>
</evidence>
<feature type="domain" description="PpiC" evidence="4">
    <location>
        <begin position="223"/>
        <end position="325"/>
    </location>
</feature>
<organism evidence="5 6">
    <name type="scientific">Pseudomonas abyssi</name>
    <dbReference type="NCBI Taxonomy" id="170540"/>
    <lineage>
        <taxon>Bacteria</taxon>
        <taxon>Pseudomonadati</taxon>
        <taxon>Pseudomonadota</taxon>
        <taxon>Gammaproteobacteria</taxon>
        <taxon>Pseudomonadales</taxon>
        <taxon>Pseudomonadaceae</taxon>
        <taxon>Pseudomonas</taxon>
    </lineage>
</organism>
<evidence type="ECO:0000313" key="6">
    <source>
        <dbReference type="Proteomes" id="UP000242313"/>
    </source>
</evidence>
<dbReference type="PANTHER" id="PTHR47245:SF3">
    <property type="entry name" value="PEPTIDYL-PROLYL CIS-TRANS ISOMERASE, PPIC-TYPE-RELATED"/>
    <property type="match status" value="1"/>
</dbReference>
<dbReference type="AlphaFoldDB" id="A0A2A3MGE1"/>
<dbReference type="InterPro" id="IPR023058">
    <property type="entry name" value="PPIase_PpiC_CS"/>
</dbReference>
<dbReference type="Pfam" id="PF00639">
    <property type="entry name" value="Rotamase"/>
    <property type="match status" value="1"/>
</dbReference>
<dbReference type="PANTHER" id="PTHR47245">
    <property type="entry name" value="PEPTIDYLPROLYL ISOMERASE"/>
    <property type="match status" value="1"/>
</dbReference>
<name>A0A2A3MGE1_9PSED</name>
<dbReference type="InterPro" id="IPR000297">
    <property type="entry name" value="PPIase_PpiC"/>
</dbReference>
<feature type="transmembrane region" description="Helical" evidence="3">
    <location>
        <begin position="66"/>
        <end position="85"/>
    </location>
</feature>
<proteinExistence type="inferred from homology"/>